<sequence>MAFSFIEPALQQRQSEHLYRKLNTVQSKQSRYVYINGKQYLNFSSNDYLGLASDPEMIKAWQKGAELYGVGSGGSYLVTGYHQVHHDLTQQLKEWLGLTDLCFFSSGYSANQAMVSLLLNKHDLLIQDKLNHASLMEAGQHSTAKMSRFKHNDLNHLSHLLEKQSQIDNKLVITEGVFSMDGDNSPVTHINRLCKQHDAWLMVDDAHGIGVLGEQGKGSLNAQGMDNTDCEIYMGTFGKALGVGGAFVSGSPQLIDYITNFSKHYIYTTGLSPAMAYCIGEAAKMAQQQQWRRDHLMALIDQFKQLAGQFEIPLMPSNTPIQPVLIGNSETALNVAKCLKEKGIWVTAIRPPTVPENSARLRITLTVNHTKQDITYLAQQLQRAVNANSN</sequence>
<evidence type="ECO:0000256" key="3">
    <source>
        <dbReference type="ARBA" id="ARBA00010008"/>
    </source>
</evidence>
<evidence type="ECO:0000313" key="11">
    <source>
        <dbReference type="EMBL" id="MEL0628616.1"/>
    </source>
</evidence>
<dbReference type="SUPFAM" id="SSF53383">
    <property type="entry name" value="PLP-dependent transferases"/>
    <property type="match status" value="1"/>
</dbReference>
<keyword evidence="6" id="KW-0093">Biotin biosynthesis</keyword>
<dbReference type="InterPro" id="IPR004723">
    <property type="entry name" value="AONS_Archaea/Proteobacteria"/>
</dbReference>
<evidence type="ECO:0000259" key="10">
    <source>
        <dbReference type="Pfam" id="PF00155"/>
    </source>
</evidence>
<organism evidence="11 12">
    <name type="scientific">Psychromonas aquatilis</name>
    <dbReference type="NCBI Taxonomy" id="2005072"/>
    <lineage>
        <taxon>Bacteria</taxon>
        <taxon>Pseudomonadati</taxon>
        <taxon>Pseudomonadota</taxon>
        <taxon>Gammaproteobacteria</taxon>
        <taxon>Alteromonadales</taxon>
        <taxon>Psychromonadaceae</taxon>
        <taxon>Psychromonas</taxon>
    </lineage>
</organism>
<dbReference type="NCBIfam" id="TIGR00858">
    <property type="entry name" value="bioF"/>
    <property type="match status" value="1"/>
</dbReference>
<name>A0ABU9GMS5_9GAMM</name>
<dbReference type="InterPro" id="IPR050087">
    <property type="entry name" value="AON_synthase_class-II"/>
</dbReference>
<dbReference type="InterPro" id="IPR015421">
    <property type="entry name" value="PyrdxlP-dep_Trfase_major"/>
</dbReference>
<dbReference type="PANTHER" id="PTHR13693">
    <property type="entry name" value="CLASS II AMINOTRANSFERASE/8-AMINO-7-OXONONANOATE SYNTHASE"/>
    <property type="match status" value="1"/>
</dbReference>
<dbReference type="InterPro" id="IPR015424">
    <property type="entry name" value="PyrdxlP-dep_Trfase"/>
</dbReference>
<comment type="function">
    <text evidence="9">Catalyzes the decarboxylative condensation of pimeloyl-[acyl-carrier protein] and L-alanine to produce 8-amino-7-oxononanoate (AON), [acyl-carrier protein], and carbon dioxide.</text>
</comment>
<evidence type="ECO:0000256" key="5">
    <source>
        <dbReference type="ARBA" id="ARBA00022679"/>
    </source>
</evidence>
<evidence type="ECO:0000256" key="7">
    <source>
        <dbReference type="ARBA" id="ARBA00022898"/>
    </source>
</evidence>
<comment type="subunit">
    <text evidence="4 9">Homodimer.</text>
</comment>
<comment type="cofactor">
    <cofactor evidence="1 9">
        <name>pyridoxal 5'-phosphate</name>
        <dbReference type="ChEBI" id="CHEBI:597326"/>
    </cofactor>
</comment>
<dbReference type="CDD" id="cd06454">
    <property type="entry name" value="KBL_like"/>
    <property type="match status" value="1"/>
</dbReference>
<dbReference type="EMBL" id="JBAKAZ010000007">
    <property type="protein sequence ID" value="MEL0628616.1"/>
    <property type="molecule type" value="Genomic_DNA"/>
</dbReference>
<reference evidence="11 12" key="1">
    <citation type="submission" date="2024-02" db="EMBL/GenBank/DDBJ databases">
        <title>Bacteria isolated from the canopy kelp, Nereocystis luetkeana.</title>
        <authorList>
            <person name="Pfister C.A."/>
            <person name="Younker I.T."/>
            <person name="Light S.H."/>
        </authorList>
    </citation>
    <scope>NUCLEOTIDE SEQUENCE [LARGE SCALE GENOMIC DNA]</scope>
    <source>
        <strain evidence="11 12">TI.1.05</strain>
    </source>
</reference>
<dbReference type="PANTHER" id="PTHR13693:SF100">
    <property type="entry name" value="8-AMINO-7-OXONONANOATE SYNTHASE"/>
    <property type="match status" value="1"/>
</dbReference>
<evidence type="ECO:0000256" key="1">
    <source>
        <dbReference type="ARBA" id="ARBA00001933"/>
    </source>
</evidence>
<evidence type="ECO:0000313" key="12">
    <source>
        <dbReference type="Proteomes" id="UP001369082"/>
    </source>
</evidence>
<evidence type="ECO:0000256" key="4">
    <source>
        <dbReference type="ARBA" id="ARBA00011738"/>
    </source>
</evidence>
<dbReference type="Pfam" id="PF00155">
    <property type="entry name" value="Aminotran_1_2"/>
    <property type="match status" value="1"/>
</dbReference>
<protein>
    <recommendedName>
        <fullName evidence="9">8-amino-7-ketopelargonate synthase</fullName>
        <ecNumber evidence="9">2.3.1.47</ecNumber>
    </recommendedName>
</protein>
<dbReference type="InterPro" id="IPR001917">
    <property type="entry name" value="Aminotrans_II_pyridoxalP_BS"/>
</dbReference>
<accession>A0ABU9GMS5</accession>
<dbReference type="GO" id="GO:0008710">
    <property type="term" value="F:8-amino-7-oxononanoate synthase activity"/>
    <property type="evidence" value="ECO:0007669"/>
    <property type="project" value="UniProtKB-EC"/>
</dbReference>
<dbReference type="PROSITE" id="PS00599">
    <property type="entry name" value="AA_TRANSFER_CLASS_2"/>
    <property type="match status" value="1"/>
</dbReference>
<dbReference type="InterPro" id="IPR015422">
    <property type="entry name" value="PyrdxlP-dep_Trfase_small"/>
</dbReference>
<dbReference type="Proteomes" id="UP001369082">
    <property type="component" value="Unassembled WGS sequence"/>
</dbReference>
<dbReference type="InterPro" id="IPR004839">
    <property type="entry name" value="Aminotransferase_I/II_large"/>
</dbReference>
<evidence type="ECO:0000256" key="6">
    <source>
        <dbReference type="ARBA" id="ARBA00022756"/>
    </source>
</evidence>
<comment type="caution">
    <text evidence="11">The sequence shown here is derived from an EMBL/GenBank/DDBJ whole genome shotgun (WGS) entry which is preliminary data.</text>
</comment>
<keyword evidence="7 9" id="KW-0663">Pyridoxal phosphate</keyword>
<comment type="catalytic activity">
    <reaction evidence="8 9">
        <text>6-carboxyhexanoyl-[ACP] + L-alanine + H(+) = (8S)-8-amino-7-oxononanoate + holo-[ACP] + CO2</text>
        <dbReference type="Rhea" id="RHEA:42288"/>
        <dbReference type="Rhea" id="RHEA-COMP:9685"/>
        <dbReference type="Rhea" id="RHEA-COMP:9955"/>
        <dbReference type="ChEBI" id="CHEBI:15378"/>
        <dbReference type="ChEBI" id="CHEBI:16526"/>
        <dbReference type="ChEBI" id="CHEBI:57972"/>
        <dbReference type="ChEBI" id="CHEBI:64479"/>
        <dbReference type="ChEBI" id="CHEBI:78846"/>
        <dbReference type="ChEBI" id="CHEBI:149468"/>
        <dbReference type="EC" id="2.3.1.47"/>
    </reaction>
</comment>
<gene>
    <name evidence="11" type="primary">bioF</name>
    <name evidence="11" type="ORF">V6256_03260</name>
</gene>
<dbReference type="RefSeq" id="WP_341596626.1">
    <property type="nucleotide sequence ID" value="NZ_JBAKAZ010000007.1"/>
</dbReference>
<keyword evidence="5 9" id="KW-0808">Transferase</keyword>
<dbReference type="Gene3D" id="3.90.1150.10">
    <property type="entry name" value="Aspartate Aminotransferase, domain 1"/>
    <property type="match status" value="1"/>
</dbReference>
<evidence type="ECO:0000256" key="8">
    <source>
        <dbReference type="ARBA" id="ARBA00047715"/>
    </source>
</evidence>
<keyword evidence="11" id="KW-0012">Acyltransferase</keyword>
<dbReference type="EC" id="2.3.1.47" evidence="9"/>
<comment type="pathway">
    <text evidence="2 9">Cofactor biosynthesis; biotin biosynthesis.</text>
</comment>
<evidence type="ECO:0000256" key="9">
    <source>
        <dbReference type="RuleBase" id="RU003693"/>
    </source>
</evidence>
<feature type="domain" description="Aminotransferase class I/classII large" evidence="10">
    <location>
        <begin position="39"/>
        <end position="381"/>
    </location>
</feature>
<evidence type="ECO:0000256" key="2">
    <source>
        <dbReference type="ARBA" id="ARBA00004746"/>
    </source>
</evidence>
<keyword evidence="12" id="KW-1185">Reference proteome</keyword>
<comment type="similarity">
    <text evidence="3 9">Belongs to the class-II pyridoxal-phosphate-dependent aminotransferase family. BioF subfamily.</text>
</comment>
<dbReference type="Gene3D" id="3.40.640.10">
    <property type="entry name" value="Type I PLP-dependent aspartate aminotransferase-like (Major domain)"/>
    <property type="match status" value="1"/>
</dbReference>
<proteinExistence type="inferred from homology"/>